<name>A0A1L9SUE1_9EURO</name>
<evidence type="ECO:0000313" key="1">
    <source>
        <dbReference type="EMBL" id="OJJ50683.1"/>
    </source>
</evidence>
<organism evidence="1 2">
    <name type="scientific">Penicilliopsis zonata CBS 506.65</name>
    <dbReference type="NCBI Taxonomy" id="1073090"/>
    <lineage>
        <taxon>Eukaryota</taxon>
        <taxon>Fungi</taxon>
        <taxon>Dikarya</taxon>
        <taxon>Ascomycota</taxon>
        <taxon>Pezizomycotina</taxon>
        <taxon>Eurotiomycetes</taxon>
        <taxon>Eurotiomycetidae</taxon>
        <taxon>Eurotiales</taxon>
        <taxon>Aspergillaceae</taxon>
        <taxon>Penicilliopsis</taxon>
    </lineage>
</organism>
<keyword evidence="2" id="KW-1185">Reference proteome</keyword>
<dbReference type="Proteomes" id="UP000184188">
    <property type="component" value="Unassembled WGS sequence"/>
</dbReference>
<accession>A0A1L9SUE1</accession>
<dbReference type="VEuPathDB" id="FungiDB:ASPZODRAFT_148133"/>
<dbReference type="PANTHER" id="PTHR35340:SF5">
    <property type="entry name" value="ASST-DOMAIN-CONTAINING PROTEIN"/>
    <property type="match status" value="1"/>
</dbReference>
<dbReference type="GeneID" id="34611802"/>
<dbReference type="STRING" id="1073090.A0A1L9SUE1"/>
<dbReference type="EMBL" id="KV878336">
    <property type="protein sequence ID" value="OJJ50683.1"/>
    <property type="molecule type" value="Genomic_DNA"/>
</dbReference>
<dbReference type="AlphaFoldDB" id="A0A1L9SUE1"/>
<dbReference type="OrthoDB" id="5427350at2759"/>
<gene>
    <name evidence="1" type="ORF">ASPZODRAFT_148133</name>
</gene>
<dbReference type="PANTHER" id="PTHR35340">
    <property type="entry name" value="PQQ ENZYME REPEAT PROTEIN-RELATED"/>
    <property type="match status" value="1"/>
</dbReference>
<evidence type="ECO:0000313" key="2">
    <source>
        <dbReference type="Proteomes" id="UP000184188"/>
    </source>
</evidence>
<dbReference type="InterPro" id="IPR039535">
    <property type="entry name" value="ASST-like"/>
</dbReference>
<protein>
    <recommendedName>
        <fullName evidence="3">ASST-domain-containing protein</fullName>
    </recommendedName>
</protein>
<dbReference type="Pfam" id="PF14269">
    <property type="entry name" value="Arylsulfotran_2"/>
    <property type="match status" value="1"/>
</dbReference>
<dbReference type="InterPro" id="IPR053143">
    <property type="entry name" value="Arylsulfate_ST"/>
</dbReference>
<sequence>MAFSLTSVWSLALLLPIVLAVWLFVVLVTPQLARFRFRGDLTWYDLGLYGFAPARSYNSFEYESPRFEFLQTDARCSRDYLFLAPRGDSIPEPAGMIVDPEGELVWRNFGLQGITQDFRVQTYRGENFLTFWVGEERDGRKQGSWYMLDSSYTLRYAVIPGGNVTGDMHEFQLTPSDTALITIYHPIPGDLSGIGGPVDGWILDGVFQEIDIETGNVLFEWRASEHIPVDRTFKTLQGCQRSEASAFTGCGEDESAAFDFYHINSIDKDSRGNYLVSGRHTFTVSYVDGRTGAVLWNLGGKENDFHDLSDGAATDFSWQHHARWYGDSAVTLFDNSADDNSDPSVESRALVIDLGLQKNDHLSAKLRTVFHNPQRMEAASQGSVQILSDSGTVLVGWGHSAAFTEFAAADGRLLCDAHFGASAYFTFGRVSSYRVFKGKWTGHPREPPNAVILDRILYVSWNGATEVTQWQVEVTNADDDNDSLPGESFILSQVYKDGFETEIPLPDSLGRSLVRVVALNAAGDVLGRSELLEVPAEAVRGPEKRIILLTGGISSSTQLVSLLSHHLLISTVMTTTS</sequence>
<evidence type="ECO:0008006" key="3">
    <source>
        <dbReference type="Google" id="ProtNLM"/>
    </source>
</evidence>
<proteinExistence type="predicted"/>
<reference evidence="2" key="1">
    <citation type="journal article" date="2017" name="Genome Biol.">
        <title>Comparative genomics reveals high biological diversity and specific adaptations in the industrially and medically important fungal genus Aspergillus.</title>
        <authorList>
            <person name="de Vries R.P."/>
            <person name="Riley R."/>
            <person name="Wiebenga A."/>
            <person name="Aguilar-Osorio G."/>
            <person name="Amillis S."/>
            <person name="Uchima C.A."/>
            <person name="Anderluh G."/>
            <person name="Asadollahi M."/>
            <person name="Askin M."/>
            <person name="Barry K."/>
            <person name="Battaglia E."/>
            <person name="Bayram O."/>
            <person name="Benocci T."/>
            <person name="Braus-Stromeyer S.A."/>
            <person name="Caldana C."/>
            <person name="Canovas D."/>
            <person name="Cerqueira G.C."/>
            <person name="Chen F."/>
            <person name="Chen W."/>
            <person name="Choi C."/>
            <person name="Clum A."/>
            <person name="Dos Santos R.A."/>
            <person name="Damasio A.R."/>
            <person name="Diallinas G."/>
            <person name="Emri T."/>
            <person name="Fekete E."/>
            <person name="Flipphi M."/>
            <person name="Freyberg S."/>
            <person name="Gallo A."/>
            <person name="Gournas C."/>
            <person name="Habgood R."/>
            <person name="Hainaut M."/>
            <person name="Harispe M.L."/>
            <person name="Henrissat B."/>
            <person name="Hilden K.S."/>
            <person name="Hope R."/>
            <person name="Hossain A."/>
            <person name="Karabika E."/>
            <person name="Karaffa L."/>
            <person name="Karanyi Z."/>
            <person name="Krasevec N."/>
            <person name="Kuo A."/>
            <person name="Kusch H."/>
            <person name="LaButti K."/>
            <person name="Lagendijk E.L."/>
            <person name="Lapidus A."/>
            <person name="Levasseur A."/>
            <person name="Lindquist E."/>
            <person name="Lipzen A."/>
            <person name="Logrieco A.F."/>
            <person name="MacCabe A."/>
            <person name="Maekelae M.R."/>
            <person name="Malavazi I."/>
            <person name="Melin P."/>
            <person name="Meyer V."/>
            <person name="Mielnichuk N."/>
            <person name="Miskei M."/>
            <person name="Molnar A.P."/>
            <person name="Mule G."/>
            <person name="Ngan C.Y."/>
            <person name="Orejas M."/>
            <person name="Orosz E."/>
            <person name="Ouedraogo J.P."/>
            <person name="Overkamp K.M."/>
            <person name="Park H.-S."/>
            <person name="Perrone G."/>
            <person name="Piumi F."/>
            <person name="Punt P.J."/>
            <person name="Ram A.F."/>
            <person name="Ramon A."/>
            <person name="Rauscher S."/>
            <person name="Record E."/>
            <person name="Riano-Pachon D.M."/>
            <person name="Robert V."/>
            <person name="Roehrig J."/>
            <person name="Ruller R."/>
            <person name="Salamov A."/>
            <person name="Salih N.S."/>
            <person name="Samson R.A."/>
            <person name="Sandor E."/>
            <person name="Sanguinetti M."/>
            <person name="Schuetze T."/>
            <person name="Sepcic K."/>
            <person name="Shelest E."/>
            <person name="Sherlock G."/>
            <person name="Sophianopoulou V."/>
            <person name="Squina F.M."/>
            <person name="Sun H."/>
            <person name="Susca A."/>
            <person name="Todd R.B."/>
            <person name="Tsang A."/>
            <person name="Unkles S.E."/>
            <person name="van de Wiele N."/>
            <person name="van Rossen-Uffink D."/>
            <person name="Oliveira J.V."/>
            <person name="Vesth T.C."/>
            <person name="Visser J."/>
            <person name="Yu J.-H."/>
            <person name="Zhou M."/>
            <person name="Andersen M.R."/>
            <person name="Archer D.B."/>
            <person name="Baker S.E."/>
            <person name="Benoit I."/>
            <person name="Brakhage A.A."/>
            <person name="Braus G.H."/>
            <person name="Fischer R."/>
            <person name="Frisvad J.C."/>
            <person name="Goldman G.H."/>
            <person name="Houbraken J."/>
            <person name="Oakley B."/>
            <person name="Pocsi I."/>
            <person name="Scazzocchio C."/>
            <person name="Seiboth B."/>
            <person name="vanKuyk P.A."/>
            <person name="Wortman J."/>
            <person name="Dyer P.S."/>
            <person name="Grigoriev I.V."/>
        </authorList>
    </citation>
    <scope>NUCLEOTIDE SEQUENCE [LARGE SCALE GENOMIC DNA]</scope>
    <source>
        <strain evidence="2">CBS 506.65</strain>
    </source>
</reference>
<dbReference type="RefSeq" id="XP_022585193.1">
    <property type="nucleotide sequence ID" value="XM_022725337.1"/>
</dbReference>